<keyword evidence="3" id="KW-0597">Phosphoprotein</keyword>
<dbReference type="PROSITE" id="PS50010">
    <property type="entry name" value="DH_2"/>
    <property type="match status" value="1"/>
</dbReference>
<evidence type="ECO:0000313" key="6">
    <source>
        <dbReference type="Proteomes" id="UP000695000"/>
    </source>
</evidence>
<evidence type="ECO:0000256" key="4">
    <source>
        <dbReference type="ARBA" id="ARBA00022771"/>
    </source>
</evidence>
<evidence type="ECO:0000259" key="5">
    <source>
        <dbReference type="PROSITE" id="PS50010"/>
    </source>
</evidence>
<dbReference type="Gene3D" id="2.30.29.30">
    <property type="entry name" value="Pleckstrin-homology domain (PH domain)/Phosphotyrosine-binding domain (PTB)"/>
    <property type="match status" value="1"/>
</dbReference>
<dbReference type="InterPro" id="IPR011993">
    <property type="entry name" value="PH-like_dom_sf"/>
</dbReference>
<reference evidence="7" key="1">
    <citation type="submission" date="2025-08" db="UniProtKB">
        <authorList>
            <consortium name="RefSeq"/>
        </authorList>
    </citation>
    <scope>IDENTIFICATION</scope>
    <source>
        <tissue evidence="7">Whole Larva</tissue>
    </source>
</reference>
<keyword evidence="4" id="KW-0862">Zinc</keyword>
<dbReference type="RefSeq" id="XP_017772721.1">
    <property type="nucleotide sequence ID" value="XM_017917232.1"/>
</dbReference>
<proteinExistence type="predicted"/>
<comment type="subcellular location">
    <subcellularLocation>
        <location evidence="1">Cytoplasm</location>
    </subcellularLocation>
</comment>
<gene>
    <name evidence="7" type="primary">LOC108559864</name>
</gene>
<sequence>MDASRRRAGSLPRGLSLNWEIVSEDGDQFLSIPDEFETLSQMSIPGTQNLDDDSDCWSLNQEKETLEKLDPQEIKMQELIHEFILTEKHYCLVLLTIQQLFCDGFSKFFASETKLRGVFIGIDDLIQVHTSFLDELTTRQEQAELTANITDILAGFFGNSSKLKQMYGDFCKNSDKALKIYKFYLETDYEFEKFINSCQKNPLLKRKSLPDCLLLIEQRLIKYQLLISAMLKTNKSDLNSVHDSIKDILFDVNQQIEEQQNALRKVEICHKLDDKSYTIYKGHQFSKFDMQAEHRKLIFEGEATLNDKALIRIVVLSDLIVFLREVNGRYELFMPENKIGAFGLDRVLVRKKAGLKSIFYLISSDKVNPQIHELHVLEPKDVNVWIKAIQDHSLLL</sequence>
<keyword evidence="4" id="KW-0863">Zinc-finger</keyword>
<organism evidence="6 7">
    <name type="scientific">Nicrophorus vespilloides</name>
    <name type="common">Boreal carrion beetle</name>
    <dbReference type="NCBI Taxonomy" id="110193"/>
    <lineage>
        <taxon>Eukaryota</taxon>
        <taxon>Metazoa</taxon>
        <taxon>Ecdysozoa</taxon>
        <taxon>Arthropoda</taxon>
        <taxon>Hexapoda</taxon>
        <taxon>Insecta</taxon>
        <taxon>Pterygota</taxon>
        <taxon>Neoptera</taxon>
        <taxon>Endopterygota</taxon>
        <taxon>Coleoptera</taxon>
        <taxon>Polyphaga</taxon>
        <taxon>Staphyliniformia</taxon>
        <taxon>Silphidae</taxon>
        <taxon>Nicrophorinae</taxon>
        <taxon>Nicrophorus</taxon>
    </lineage>
</organism>
<dbReference type="Proteomes" id="UP000695000">
    <property type="component" value="Unplaced"/>
</dbReference>
<feature type="domain" description="DH" evidence="5">
    <location>
        <begin position="75"/>
        <end position="255"/>
    </location>
</feature>
<dbReference type="InterPro" id="IPR035899">
    <property type="entry name" value="DBL_dom_sf"/>
</dbReference>
<dbReference type="SUPFAM" id="SSF50729">
    <property type="entry name" value="PH domain-like"/>
    <property type="match status" value="1"/>
</dbReference>
<dbReference type="PANTHER" id="PTHR13944:SF21">
    <property type="entry name" value="CYSTS, ISOFORM C"/>
    <property type="match status" value="1"/>
</dbReference>
<dbReference type="InterPro" id="IPR041020">
    <property type="entry name" value="PH_16"/>
</dbReference>
<dbReference type="InterPro" id="IPR000219">
    <property type="entry name" value="DH_dom"/>
</dbReference>
<dbReference type="Gene3D" id="1.20.900.10">
    <property type="entry name" value="Dbl homology (DH) domain"/>
    <property type="match status" value="1"/>
</dbReference>
<keyword evidence="6" id="KW-1185">Reference proteome</keyword>
<dbReference type="InterPro" id="IPR051632">
    <property type="entry name" value="Rho_GEF"/>
</dbReference>
<dbReference type="Pfam" id="PF17838">
    <property type="entry name" value="PH_16"/>
    <property type="match status" value="1"/>
</dbReference>
<dbReference type="GeneID" id="108559864"/>
<dbReference type="Pfam" id="PF00621">
    <property type="entry name" value="RhoGEF"/>
    <property type="match status" value="1"/>
</dbReference>
<dbReference type="CDD" id="cd00160">
    <property type="entry name" value="RhoGEF"/>
    <property type="match status" value="1"/>
</dbReference>
<dbReference type="PANTHER" id="PTHR13944">
    <property type="entry name" value="AGAP007712-PA"/>
    <property type="match status" value="1"/>
</dbReference>
<evidence type="ECO:0000313" key="7">
    <source>
        <dbReference type="RefSeq" id="XP_017772721.1"/>
    </source>
</evidence>
<dbReference type="SUPFAM" id="SSF48065">
    <property type="entry name" value="DBL homology domain (DH-domain)"/>
    <property type="match status" value="1"/>
</dbReference>
<protein>
    <submittedName>
        <fullName evidence="7">Rho guanine nucleotide exchange factor 2-like isoform X1</fullName>
    </submittedName>
</protein>
<evidence type="ECO:0000256" key="1">
    <source>
        <dbReference type="ARBA" id="ARBA00004496"/>
    </source>
</evidence>
<dbReference type="SMART" id="SM00325">
    <property type="entry name" value="RhoGEF"/>
    <property type="match status" value="1"/>
</dbReference>
<evidence type="ECO:0000256" key="2">
    <source>
        <dbReference type="ARBA" id="ARBA00022490"/>
    </source>
</evidence>
<keyword evidence="2" id="KW-0963">Cytoplasm</keyword>
<evidence type="ECO:0000256" key="3">
    <source>
        <dbReference type="ARBA" id="ARBA00022553"/>
    </source>
</evidence>
<name>A0ABM1MDS1_NICVS</name>
<keyword evidence="4" id="KW-0479">Metal-binding</keyword>
<accession>A0ABM1MDS1</accession>